<sequence length="45" mass="4955">MTRYEVAEFCIFMGICLFLLIAVVSVVALLLGVGRVDVAWPVVQL</sequence>
<reference evidence="2" key="1">
    <citation type="submission" date="2020-03" db="EMBL/GenBank/DDBJ databases">
        <title>The deep terrestrial virosphere.</title>
        <authorList>
            <person name="Holmfeldt K."/>
            <person name="Nilsson E."/>
            <person name="Simone D."/>
            <person name="Lopez-Fernandez M."/>
            <person name="Wu X."/>
            <person name="de Brujin I."/>
            <person name="Lundin D."/>
            <person name="Andersson A."/>
            <person name="Bertilsson S."/>
            <person name="Dopson M."/>
        </authorList>
    </citation>
    <scope>NUCLEOTIDE SEQUENCE</scope>
    <source>
        <strain evidence="2">MM171A03179</strain>
    </source>
</reference>
<evidence type="ECO:0000256" key="1">
    <source>
        <dbReference type="SAM" id="Phobius"/>
    </source>
</evidence>
<accession>A0A6M3X4F3</accession>
<dbReference type="AlphaFoldDB" id="A0A6M3X4F3"/>
<keyword evidence="1" id="KW-0472">Membrane</keyword>
<protein>
    <submittedName>
        <fullName evidence="2">Uncharacterized protein</fullName>
    </submittedName>
</protein>
<proteinExistence type="predicted"/>
<evidence type="ECO:0000313" key="2">
    <source>
        <dbReference type="EMBL" id="QJH92594.1"/>
    </source>
</evidence>
<keyword evidence="1" id="KW-1133">Transmembrane helix</keyword>
<feature type="transmembrane region" description="Helical" evidence="1">
    <location>
        <begin position="6"/>
        <end position="31"/>
    </location>
</feature>
<name>A0A6M3X4F3_9ZZZZ</name>
<gene>
    <name evidence="2" type="ORF">MM171A03179_0012</name>
</gene>
<organism evidence="2">
    <name type="scientific">viral metagenome</name>
    <dbReference type="NCBI Taxonomy" id="1070528"/>
    <lineage>
        <taxon>unclassified sequences</taxon>
        <taxon>metagenomes</taxon>
        <taxon>organismal metagenomes</taxon>
    </lineage>
</organism>
<keyword evidence="1" id="KW-0812">Transmembrane</keyword>
<dbReference type="EMBL" id="MT143903">
    <property type="protein sequence ID" value="QJH92594.1"/>
    <property type="molecule type" value="Genomic_DNA"/>
</dbReference>